<dbReference type="RefSeq" id="WP_190352001.1">
    <property type="nucleotide sequence ID" value="NZ_JACJPY010000058.1"/>
</dbReference>
<organism evidence="1 2">
    <name type="scientific">Pseudanabaena cinerea FACHB-1277</name>
    <dbReference type="NCBI Taxonomy" id="2949581"/>
    <lineage>
        <taxon>Bacteria</taxon>
        <taxon>Bacillati</taxon>
        <taxon>Cyanobacteriota</taxon>
        <taxon>Cyanophyceae</taxon>
        <taxon>Pseudanabaenales</taxon>
        <taxon>Pseudanabaenaceae</taxon>
        <taxon>Pseudanabaena</taxon>
        <taxon>Pseudanabaena cinerea</taxon>
    </lineage>
</organism>
<dbReference type="AlphaFoldDB" id="A0A926UUN2"/>
<dbReference type="EMBL" id="JACJPY010000058">
    <property type="protein sequence ID" value="MBD2151584.1"/>
    <property type="molecule type" value="Genomic_DNA"/>
</dbReference>
<dbReference type="Pfam" id="PF11237">
    <property type="entry name" value="DUF3038"/>
    <property type="match status" value="1"/>
</dbReference>
<keyword evidence="2" id="KW-1185">Reference proteome</keyword>
<proteinExistence type="predicted"/>
<dbReference type="InterPro" id="IPR021399">
    <property type="entry name" value="DUF3038"/>
</dbReference>
<reference evidence="1 2" key="1">
    <citation type="journal article" date="2015" name="ISME J.">
        <title>Draft Genome Sequence of Streptomyces incarnatus NRRL8089, which Produces the Nucleoside Antibiotic Sinefungin.</title>
        <authorList>
            <person name="Oshima K."/>
            <person name="Hattori M."/>
            <person name="Shimizu H."/>
            <person name="Fukuda K."/>
            <person name="Nemoto M."/>
            <person name="Inagaki K."/>
            <person name="Tamura T."/>
        </authorList>
    </citation>
    <scope>NUCLEOTIDE SEQUENCE [LARGE SCALE GENOMIC DNA]</scope>
    <source>
        <strain evidence="1 2">FACHB-1277</strain>
    </source>
</reference>
<gene>
    <name evidence="1" type="ORF">H6F44_15855</name>
</gene>
<protein>
    <submittedName>
        <fullName evidence="1">DUF3038 domain-containing protein</fullName>
    </submittedName>
</protein>
<evidence type="ECO:0000313" key="2">
    <source>
        <dbReference type="Proteomes" id="UP000631421"/>
    </source>
</evidence>
<dbReference type="Proteomes" id="UP000631421">
    <property type="component" value="Unassembled WGS sequence"/>
</dbReference>
<name>A0A926UUN2_9CYAN</name>
<sequence length="183" mass="20500">MNSSSVTAFDDPDLPQLQAMKAHLDLVLLALEALTAIGSDEMLAVAEKLGLEEILSDRITLWRLRQASPLRKGKGRKKLDVDEARAITLISCTLAAQQQFAIRNAVAQLEKCSAKKSPLHHEPVLGDYLDRFNSLYQERMAEERQAATDTIQKLALKLLIDLLFYSSQVGSRRLWVALLERSQ</sequence>
<accession>A0A926UUN2</accession>
<comment type="caution">
    <text evidence="1">The sequence shown here is derived from an EMBL/GenBank/DDBJ whole genome shotgun (WGS) entry which is preliminary data.</text>
</comment>
<evidence type="ECO:0000313" key="1">
    <source>
        <dbReference type="EMBL" id="MBD2151584.1"/>
    </source>
</evidence>